<organism evidence="2">
    <name type="scientific">bioreactor metagenome</name>
    <dbReference type="NCBI Taxonomy" id="1076179"/>
    <lineage>
        <taxon>unclassified sequences</taxon>
        <taxon>metagenomes</taxon>
        <taxon>ecological metagenomes</taxon>
    </lineage>
</organism>
<comment type="caution">
    <text evidence="2">The sequence shown here is derived from an EMBL/GenBank/DDBJ whole genome shotgun (WGS) entry which is preliminary data.</text>
</comment>
<evidence type="ECO:0000256" key="1">
    <source>
        <dbReference type="SAM" id="MobiDB-lite"/>
    </source>
</evidence>
<protein>
    <submittedName>
        <fullName evidence="2">Uncharacterized protein</fullName>
    </submittedName>
</protein>
<gene>
    <name evidence="2" type="ORF">SDC9_132711</name>
</gene>
<reference evidence="2" key="1">
    <citation type="submission" date="2019-08" db="EMBL/GenBank/DDBJ databases">
        <authorList>
            <person name="Kucharzyk K."/>
            <person name="Murdoch R.W."/>
            <person name="Higgins S."/>
            <person name="Loffler F."/>
        </authorList>
    </citation>
    <scope>NUCLEOTIDE SEQUENCE</scope>
</reference>
<sequence length="125" mass="14085">MPQRLLAALLFLPQPVVEPGLLTHCFIQTMDAAKQNVKRTDYHHSAGGQIINRLSDRGPLYPRQMARYHAQKAPQNSQACKQKALPQRQHHEQAADIVPEIRAVQPPAQAGQQSIGKKLQHQQYL</sequence>
<dbReference type="EMBL" id="VSSQ01033886">
    <property type="protein sequence ID" value="MPM85630.1"/>
    <property type="molecule type" value="Genomic_DNA"/>
</dbReference>
<feature type="compositionally biased region" description="Polar residues" evidence="1">
    <location>
        <begin position="110"/>
        <end position="125"/>
    </location>
</feature>
<feature type="region of interest" description="Disordered" evidence="1">
    <location>
        <begin position="68"/>
        <end position="125"/>
    </location>
</feature>
<dbReference type="AlphaFoldDB" id="A0A645D7Y1"/>
<accession>A0A645D7Y1</accession>
<name>A0A645D7Y1_9ZZZZ</name>
<proteinExistence type="predicted"/>
<evidence type="ECO:0000313" key="2">
    <source>
        <dbReference type="EMBL" id="MPM85630.1"/>
    </source>
</evidence>